<protein>
    <submittedName>
        <fullName evidence="1">Uncharacterized protein</fullName>
    </submittedName>
</protein>
<reference evidence="1 2" key="1">
    <citation type="journal article" date="2006" name="Science">
        <title>The genome of black cottonwood, Populus trichocarpa (Torr. &amp; Gray).</title>
        <authorList>
            <person name="Tuskan G.A."/>
            <person name="Difazio S."/>
            <person name="Jansson S."/>
            <person name="Bohlmann J."/>
            <person name="Grigoriev I."/>
            <person name="Hellsten U."/>
            <person name="Putnam N."/>
            <person name="Ralph S."/>
            <person name="Rombauts S."/>
            <person name="Salamov A."/>
            <person name="Schein J."/>
            <person name="Sterck L."/>
            <person name="Aerts A."/>
            <person name="Bhalerao R.R."/>
            <person name="Bhalerao R.P."/>
            <person name="Blaudez D."/>
            <person name="Boerjan W."/>
            <person name="Brun A."/>
            <person name="Brunner A."/>
            <person name="Busov V."/>
            <person name="Campbell M."/>
            <person name="Carlson J."/>
            <person name="Chalot M."/>
            <person name="Chapman J."/>
            <person name="Chen G.L."/>
            <person name="Cooper D."/>
            <person name="Coutinho P.M."/>
            <person name="Couturier J."/>
            <person name="Covert S."/>
            <person name="Cronk Q."/>
            <person name="Cunningham R."/>
            <person name="Davis J."/>
            <person name="Degroeve S."/>
            <person name="Dejardin A."/>
            <person name="Depamphilis C."/>
            <person name="Detter J."/>
            <person name="Dirks B."/>
            <person name="Dubchak I."/>
            <person name="Duplessis S."/>
            <person name="Ehlting J."/>
            <person name="Ellis B."/>
            <person name="Gendler K."/>
            <person name="Goodstein D."/>
            <person name="Gribskov M."/>
            <person name="Grimwood J."/>
            <person name="Groover A."/>
            <person name="Gunter L."/>
            <person name="Hamberger B."/>
            <person name="Heinze B."/>
            <person name="Helariutta Y."/>
            <person name="Henrissat B."/>
            <person name="Holligan D."/>
            <person name="Holt R."/>
            <person name="Huang W."/>
            <person name="Islam-Faridi N."/>
            <person name="Jones S."/>
            <person name="Jones-Rhoades M."/>
            <person name="Jorgensen R."/>
            <person name="Joshi C."/>
            <person name="Kangasjarvi J."/>
            <person name="Karlsson J."/>
            <person name="Kelleher C."/>
            <person name="Kirkpatrick R."/>
            <person name="Kirst M."/>
            <person name="Kohler A."/>
            <person name="Kalluri U."/>
            <person name="Larimer F."/>
            <person name="Leebens-Mack J."/>
            <person name="Leple J.C."/>
            <person name="Locascio P."/>
            <person name="Lou Y."/>
            <person name="Lucas S."/>
            <person name="Martin F."/>
            <person name="Montanini B."/>
            <person name="Napoli C."/>
            <person name="Nelson D.R."/>
            <person name="Nelson C."/>
            <person name="Nieminen K."/>
            <person name="Nilsson O."/>
            <person name="Pereda V."/>
            <person name="Peter G."/>
            <person name="Philippe R."/>
            <person name="Pilate G."/>
            <person name="Poliakov A."/>
            <person name="Razumovskaya J."/>
            <person name="Richardson P."/>
            <person name="Rinaldi C."/>
            <person name="Ritland K."/>
            <person name="Rouze P."/>
            <person name="Ryaboy D."/>
            <person name="Schmutz J."/>
            <person name="Schrader J."/>
            <person name="Segerman B."/>
            <person name="Shin H."/>
            <person name="Siddiqui A."/>
            <person name="Sterky F."/>
            <person name="Terry A."/>
            <person name="Tsai C.J."/>
            <person name="Uberbacher E."/>
            <person name="Unneberg P."/>
            <person name="Vahala J."/>
            <person name="Wall K."/>
            <person name="Wessler S."/>
            <person name="Yang G."/>
            <person name="Yin T."/>
            <person name="Douglas C."/>
            <person name="Marra M."/>
            <person name="Sandberg G."/>
            <person name="Van de Peer Y."/>
            <person name="Rokhsar D."/>
        </authorList>
    </citation>
    <scope>NUCLEOTIDE SEQUENCE [LARGE SCALE GENOMIC DNA]</scope>
    <source>
        <strain evidence="2">cv. Nisqually</strain>
    </source>
</reference>
<organism evidence="1 2">
    <name type="scientific">Populus trichocarpa</name>
    <name type="common">Western balsam poplar</name>
    <name type="synonym">Populus balsamifera subsp. trichocarpa</name>
    <dbReference type="NCBI Taxonomy" id="3694"/>
    <lineage>
        <taxon>Eukaryota</taxon>
        <taxon>Viridiplantae</taxon>
        <taxon>Streptophyta</taxon>
        <taxon>Embryophyta</taxon>
        <taxon>Tracheophyta</taxon>
        <taxon>Spermatophyta</taxon>
        <taxon>Magnoliopsida</taxon>
        <taxon>eudicotyledons</taxon>
        <taxon>Gunneridae</taxon>
        <taxon>Pentapetalae</taxon>
        <taxon>rosids</taxon>
        <taxon>fabids</taxon>
        <taxon>Malpighiales</taxon>
        <taxon>Salicaceae</taxon>
        <taxon>Saliceae</taxon>
        <taxon>Populus</taxon>
    </lineage>
</organism>
<proteinExistence type="predicted"/>
<dbReference type="Proteomes" id="UP000006729">
    <property type="component" value="Chromosome 11"/>
</dbReference>
<dbReference type="HOGENOM" id="CLU_2642653_0_0_1"/>
<keyword evidence="2" id="KW-1185">Reference proteome</keyword>
<name>B9I1Q0_POPTR</name>
<accession>B9I1Q0</accession>
<dbReference type="AlphaFoldDB" id="B9I1Q0"/>
<dbReference type="EMBL" id="CM009300">
    <property type="protein sequence ID" value="PNT12066.1"/>
    <property type="molecule type" value="Genomic_DNA"/>
</dbReference>
<gene>
    <name evidence="1" type="ORF">POPTR_011G062700</name>
</gene>
<dbReference type="InParanoid" id="B9I1Q0"/>
<sequence>MDPAGDLCRDAIYKVLICSSMETIEKCRLLSKEYNKLTYESFFTKLHSQRTNIVSSFLIQSMIRNEYYVFFLFQLTL</sequence>
<evidence type="ECO:0000313" key="2">
    <source>
        <dbReference type="Proteomes" id="UP000006729"/>
    </source>
</evidence>
<evidence type="ECO:0000313" key="1">
    <source>
        <dbReference type="EMBL" id="PNT12066.1"/>
    </source>
</evidence>